<feature type="compositionally biased region" description="Polar residues" evidence="9">
    <location>
        <begin position="150"/>
        <end position="175"/>
    </location>
</feature>
<evidence type="ECO:0000256" key="8">
    <source>
        <dbReference type="RuleBase" id="RU003844"/>
    </source>
</evidence>
<keyword evidence="5" id="KW-0040">ANK repeat</keyword>
<evidence type="ECO:0000256" key="4">
    <source>
        <dbReference type="ARBA" id="ARBA00022737"/>
    </source>
</evidence>
<dbReference type="InterPro" id="IPR011993">
    <property type="entry name" value="PH-like_dom_sf"/>
</dbReference>
<dbReference type="AlphaFoldDB" id="A0A433Q410"/>
<reference evidence="11 12" key="1">
    <citation type="journal article" date="2018" name="New Phytol.">
        <title>Phylogenomics of Endogonaceae and evolution of mycorrhizas within Mucoromycota.</title>
        <authorList>
            <person name="Chang Y."/>
            <person name="Desiro A."/>
            <person name="Na H."/>
            <person name="Sandor L."/>
            <person name="Lipzen A."/>
            <person name="Clum A."/>
            <person name="Barry K."/>
            <person name="Grigoriev I.V."/>
            <person name="Martin F.M."/>
            <person name="Stajich J.E."/>
            <person name="Smith M.E."/>
            <person name="Bonito G."/>
            <person name="Spatafora J.W."/>
        </authorList>
    </citation>
    <scope>NUCLEOTIDE SEQUENCE [LARGE SCALE GENOMIC DNA]</scope>
    <source>
        <strain evidence="11 12">AD002</strain>
    </source>
</reference>
<dbReference type="EMBL" id="RBNJ01015642">
    <property type="protein sequence ID" value="RUS24549.1"/>
    <property type="molecule type" value="Genomic_DNA"/>
</dbReference>
<feature type="compositionally biased region" description="Acidic residues" evidence="9">
    <location>
        <begin position="339"/>
        <end position="352"/>
    </location>
</feature>
<evidence type="ECO:0000313" key="11">
    <source>
        <dbReference type="EMBL" id="RUS24549.1"/>
    </source>
</evidence>
<keyword evidence="12" id="KW-1185">Reference proteome</keyword>
<evidence type="ECO:0000313" key="12">
    <source>
        <dbReference type="Proteomes" id="UP000274822"/>
    </source>
</evidence>
<dbReference type="SUPFAM" id="SSF50729">
    <property type="entry name" value="PH domain-like"/>
    <property type="match status" value="1"/>
</dbReference>
<feature type="compositionally biased region" description="Basic and acidic residues" evidence="9">
    <location>
        <begin position="326"/>
        <end position="335"/>
    </location>
</feature>
<protein>
    <submittedName>
        <fullName evidence="11">Oxysterol-binding protein-domain-containing protein</fullName>
    </submittedName>
</protein>
<dbReference type="GO" id="GO:0005886">
    <property type="term" value="C:plasma membrane"/>
    <property type="evidence" value="ECO:0007669"/>
    <property type="project" value="TreeGrafter"/>
</dbReference>
<dbReference type="InterPro" id="IPR037239">
    <property type="entry name" value="OSBP_sf"/>
</dbReference>
<dbReference type="SUPFAM" id="SSF144000">
    <property type="entry name" value="Oxysterol-binding protein-like"/>
    <property type="match status" value="1"/>
</dbReference>
<feature type="compositionally biased region" description="Basic and acidic residues" evidence="9">
    <location>
        <begin position="396"/>
        <end position="463"/>
    </location>
</feature>
<dbReference type="Proteomes" id="UP000274822">
    <property type="component" value="Unassembled WGS sequence"/>
</dbReference>
<dbReference type="FunFam" id="2.30.29.30:FF:000061">
    <property type="entry name" value="Oxysterol binding protein 1"/>
    <property type="match status" value="1"/>
</dbReference>
<dbReference type="InterPro" id="IPR018494">
    <property type="entry name" value="Oxysterol-bd_CS"/>
</dbReference>
<keyword evidence="3" id="KW-0597">Phosphoprotein</keyword>
<evidence type="ECO:0000256" key="2">
    <source>
        <dbReference type="ARBA" id="ARBA00022448"/>
    </source>
</evidence>
<keyword evidence="4" id="KW-0677">Repeat</keyword>
<evidence type="ECO:0000256" key="9">
    <source>
        <dbReference type="SAM" id="MobiDB-lite"/>
    </source>
</evidence>
<dbReference type="PROSITE" id="PS50003">
    <property type="entry name" value="PH_DOMAIN"/>
    <property type="match status" value="1"/>
</dbReference>
<dbReference type="InterPro" id="IPR001849">
    <property type="entry name" value="PH_domain"/>
</dbReference>
<feature type="region of interest" description="Disordered" evidence="9">
    <location>
        <begin position="123"/>
        <end position="198"/>
    </location>
</feature>
<organism evidence="11 12">
    <name type="scientific">Jimgerdemannia flammicorona</name>
    <dbReference type="NCBI Taxonomy" id="994334"/>
    <lineage>
        <taxon>Eukaryota</taxon>
        <taxon>Fungi</taxon>
        <taxon>Fungi incertae sedis</taxon>
        <taxon>Mucoromycota</taxon>
        <taxon>Mucoromycotina</taxon>
        <taxon>Endogonomycetes</taxon>
        <taxon>Endogonales</taxon>
        <taxon>Endogonaceae</taxon>
        <taxon>Jimgerdemannia</taxon>
    </lineage>
</organism>
<dbReference type="PANTHER" id="PTHR10972:SF205">
    <property type="entry name" value="OXYSTEROL-BINDING PROTEIN 1"/>
    <property type="match status" value="1"/>
</dbReference>
<evidence type="ECO:0000259" key="10">
    <source>
        <dbReference type="PROSITE" id="PS50003"/>
    </source>
</evidence>
<dbReference type="GO" id="GO:0006897">
    <property type="term" value="P:endocytosis"/>
    <property type="evidence" value="ECO:0007669"/>
    <property type="project" value="TreeGrafter"/>
</dbReference>
<feature type="region of interest" description="Disordered" evidence="9">
    <location>
        <begin position="505"/>
        <end position="540"/>
    </location>
</feature>
<dbReference type="GO" id="GO:0006887">
    <property type="term" value="P:exocytosis"/>
    <property type="evidence" value="ECO:0007669"/>
    <property type="project" value="TreeGrafter"/>
</dbReference>
<sequence length="1034" mass="116086">MQGYLSKWTNYAGGFKSRWFVLDESGMLAYYKNQDDASNACRGSINMKYAKIWIDASDKNRFDVIGKGTNRYHLRTEHPVEAKRWIFALSQSKQWIIDMERGLVSGKQRASIMLDDSHRPQFLVDEEGGSINDGRTGTPGGGRGRAGSKVSMTDSIVAARNNNNDLGGSPLQQQDRGSEDDEDDLFESQAEPPLGDEYRTKVNLVQKQVDLQQQLLESLLIITTGGESGGNGAGASHGVVAHASKQVMLVDAFRTSLKSLRGLVDEVLDMSEDREAFWKRKFEAEAERRRLWEESMHSLAFEQQEMERFVQVVVQERKARKKERKRKEAEAERGGEVAAGEEEAIEEEEAEMDGSGLVMQHGIEDKEVEVAVEGKGETKPMMTEEPTVIADTVVEERKTLDGKKTRVEERKKTLDDKKAGVEERKKTLDDKKAGVEERKKTLDDKKAGVEERKTTLDDKKVDEQELDDEMDDEEFFDAISDEDDEPVIPSASMLSSIAITSTHHLPPPETLVDSSSIGASSTGGTSIEDMSTTDSGAPSEIASLNTTASTQPASASASAPASASASVTGISSSQLVPDLKCSAVGYPTEMRTTLPIQDNEKPQVSLWSILKNSIGKDLTRISLPVYFNEPTSMLQRMCEDIEYSELLDIAAKQPGSTERMMYVVAFAVSNFSSVPGRVAKPFNPLLGETFEYVREDKGYRYISEQVSHHPPLSACHCESPNYKFYAESDIKNKFWGRSFELHPKGVSHVELKVPNSFTPLSDDPNGCTLEHYSYKKPIVAVTNLITGNPTFDMYGDMEFSNHRTRDTCVLTFKARGWRSKDANEFRGFVTSGETGEKVWEIAGRWNERMLARRVKPVGSGGSTSGVEEDLGSDNAAAAARPQQDSPQSGKGRNIILLWKRHPFPTTKVPFNLTEFAITLNHLPESLRPHIAPTDSRLRPDQRAMEIGEYDHASDEKTRVEEKQRAKRKARELREEQYGEWEPRWFRRAIEEDTQEGFWEFTDEYWSERERVRKEKEEAGEGVVVRWKVDDDDIF</sequence>
<dbReference type="SMART" id="SM00233">
    <property type="entry name" value="PH"/>
    <property type="match status" value="1"/>
</dbReference>
<dbReference type="Gene3D" id="2.40.160.120">
    <property type="match status" value="1"/>
</dbReference>
<comment type="caution">
    <text evidence="11">The sequence shown here is derived from an EMBL/GenBank/DDBJ whole genome shotgun (WGS) entry which is preliminary data.</text>
</comment>
<dbReference type="Pfam" id="PF01237">
    <property type="entry name" value="Oxysterol_BP"/>
    <property type="match status" value="1"/>
</dbReference>
<gene>
    <name evidence="11" type="ORF">BC938DRAFT_473410</name>
</gene>
<name>A0A433Q410_9FUNG</name>
<keyword evidence="2" id="KW-0813">Transport</keyword>
<evidence type="ECO:0000256" key="5">
    <source>
        <dbReference type="ARBA" id="ARBA00023043"/>
    </source>
</evidence>
<evidence type="ECO:0000256" key="7">
    <source>
        <dbReference type="ARBA" id="ARBA00023121"/>
    </source>
</evidence>
<dbReference type="GO" id="GO:0030011">
    <property type="term" value="P:maintenance of cell polarity"/>
    <property type="evidence" value="ECO:0007669"/>
    <property type="project" value="TreeGrafter"/>
</dbReference>
<evidence type="ECO:0000256" key="3">
    <source>
        <dbReference type="ARBA" id="ARBA00022553"/>
    </source>
</evidence>
<dbReference type="Gene3D" id="2.30.29.30">
    <property type="entry name" value="Pleckstrin-homology domain (PH domain)/Phosphotyrosine-binding domain (PTB)"/>
    <property type="match status" value="1"/>
</dbReference>
<feature type="region of interest" description="Disordered" evidence="9">
    <location>
        <begin position="321"/>
        <end position="354"/>
    </location>
</feature>
<dbReference type="GO" id="GO:0034727">
    <property type="term" value="P:piecemeal microautophagy of the nucleus"/>
    <property type="evidence" value="ECO:0007669"/>
    <property type="project" value="TreeGrafter"/>
</dbReference>
<feature type="compositionally biased region" description="Low complexity" evidence="9">
    <location>
        <begin position="514"/>
        <end position="527"/>
    </location>
</feature>
<evidence type="ECO:0000256" key="1">
    <source>
        <dbReference type="ARBA" id="ARBA00008842"/>
    </source>
</evidence>
<dbReference type="Gene3D" id="3.30.70.3490">
    <property type="match status" value="1"/>
</dbReference>
<dbReference type="GO" id="GO:0097038">
    <property type="term" value="C:perinuclear endoplasmic reticulum"/>
    <property type="evidence" value="ECO:0007669"/>
    <property type="project" value="TreeGrafter"/>
</dbReference>
<dbReference type="GO" id="GO:0032934">
    <property type="term" value="F:sterol binding"/>
    <property type="evidence" value="ECO:0007669"/>
    <property type="project" value="TreeGrafter"/>
</dbReference>
<dbReference type="FunFam" id="2.40.160.120:FF:000001">
    <property type="entry name" value="Oxysterol-binding protein"/>
    <property type="match status" value="1"/>
</dbReference>
<feature type="region of interest" description="Disordered" evidence="9">
    <location>
        <begin position="396"/>
        <end position="471"/>
    </location>
</feature>
<dbReference type="PROSITE" id="PS01013">
    <property type="entry name" value="OSBP"/>
    <property type="match status" value="1"/>
</dbReference>
<dbReference type="GO" id="GO:0120009">
    <property type="term" value="P:intermembrane lipid transfer"/>
    <property type="evidence" value="ECO:0007669"/>
    <property type="project" value="UniProtKB-ARBA"/>
</dbReference>
<dbReference type="PANTHER" id="PTHR10972">
    <property type="entry name" value="OXYSTEROL-BINDING PROTEIN-RELATED"/>
    <property type="match status" value="1"/>
</dbReference>
<dbReference type="GO" id="GO:0005829">
    <property type="term" value="C:cytosol"/>
    <property type="evidence" value="ECO:0007669"/>
    <property type="project" value="TreeGrafter"/>
</dbReference>
<dbReference type="InterPro" id="IPR000648">
    <property type="entry name" value="Oxysterol-bd"/>
</dbReference>
<accession>A0A433Q410</accession>
<proteinExistence type="inferred from homology"/>
<comment type="similarity">
    <text evidence="1 8">Belongs to the OSBP family.</text>
</comment>
<dbReference type="GO" id="GO:0005635">
    <property type="term" value="C:nuclear envelope"/>
    <property type="evidence" value="ECO:0007669"/>
    <property type="project" value="TreeGrafter"/>
</dbReference>
<feature type="domain" description="PH" evidence="10">
    <location>
        <begin position="1"/>
        <end position="94"/>
    </location>
</feature>
<keyword evidence="6" id="KW-0445">Lipid transport</keyword>
<evidence type="ECO:0000256" key="6">
    <source>
        <dbReference type="ARBA" id="ARBA00023055"/>
    </source>
</evidence>
<dbReference type="Pfam" id="PF00169">
    <property type="entry name" value="PH"/>
    <property type="match status" value="1"/>
</dbReference>
<keyword evidence="7" id="KW-0446">Lipid-binding</keyword>
<feature type="region of interest" description="Disordered" evidence="9">
    <location>
        <begin position="855"/>
        <end position="890"/>
    </location>
</feature>